<dbReference type="Proteomes" id="UP001597277">
    <property type="component" value="Unassembled WGS sequence"/>
</dbReference>
<dbReference type="RefSeq" id="WP_388009915.1">
    <property type="nucleotide sequence ID" value="NZ_JBHUEE010000010.1"/>
</dbReference>
<evidence type="ECO:0000313" key="2">
    <source>
        <dbReference type="Proteomes" id="UP001597277"/>
    </source>
</evidence>
<sequence length="136" mass="15360">MTYDVDRLGLPPLEYRPLPDALPDPGEVVWTWIPYEDDPTRGKDRPAVVLARLPEGLLVSQMTSQDHDRDATDEARFGRYWIDVGAGPWDRRGRPSEARLDRMLVVQAAAVRRVGGALAENRYHELVDALTAHHAH</sequence>
<dbReference type="Pfam" id="PF02452">
    <property type="entry name" value="PemK_toxin"/>
    <property type="match status" value="1"/>
</dbReference>
<protein>
    <submittedName>
        <fullName evidence="1">Type II toxin-antitoxin system PemK/MazF family toxin</fullName>
    </submittedName>
</protein>
<dbReference type="EMBL" id="JBHUEE010000010">
    <property type="protein sequence ID" value="MFD1719498.1"/>
    <property type="molecule type" value="Genomic_DNA"/>
</dbReference>
<evidence type="ECO:0000313" key="1">
    <source>
        <dbReference type="EMBL" id="MFD1719498.1"/>
    </source>
</evidence>
<keyword evidence="2" id="KW-1185">Reference proteome</keyword>
<reference evidence="2" key="1">
    <citation type="journal article" date="2019" name="Int. J. Syst. Evol. Microbiol.">
        <title>The Global Catalogue of Microorganisms (GCM) 10K type strain sequencing project: providing services to taxonomists for standard genome sequencing and annotation.</title>
        <authorList>
            <consortium name="The Broad Institute Genomics Platform"/>
            <consortium name="The Broad Institute Genome Sequencing Center for Infectious Disease"/>
            <person name="Wu L."/>
            <person name="Ma J."/>
        </authorList>
    </citation>
    <scope>NUCLEOTIDE SEQUENCE [LARGE SCALE GENOMIC DNA]</scope>
    <source>
        <strain evidence="2">JCM 17130</strain>
    </source>
</reference>
<accession>A0ABW4L7T3</accession>
<dbReference type="InterPro" id="IPR003477">
    <property type="entry name" value="PemK-like"/>
</dbReference>
<organism evidence="1 2">
    <name type="scientific">Georgenia deserti</name>
    <dbReference type="NCBI Taxonomy" id="2093781"/>
    <lineage>
        <taxon>Bacteria</taxon>
        <taxon>Bacillati</taxon>
        <taxon>Actinomycetota</taxon>
        <taxon>Actinomycetes</taxon>
        <taxon>Micrococcales</taxon>
        <taxon>Bogoriellaceae</taxon>
        <taxon>Georgenia</taxon>
    </lineage>
</organism>
<proteinExistence type="predicted"/>
<dbReference type="SUPFAM" id="SSF50118">
    <property type="entry name" value="Cell growth inhibitor/plasmid maintenance toxic component"/>
    <property type="match status" value="1"/>
</dbReference>
<gene>
    <name evidence="1" type="ORF">ACFSE6_16760</name>
</gene>
<comment type="caution">
    <text evidence="1">The sequence shown here is derived from an EMBL/GenBank/DDBJ whole genome shotgun (WGS) entry which is preliminary data.</text>
</comment>
<name>A0ABW4L7T3_9MICO</name>